<evidence type="ECO:0000313" key="1">
    <source>
        <dbReference type="EMBL" id="KAK6358938.1"/>
    </source>
</evidence>
<proteinExistence type="predicted"/>
<protein>
    <submittedName>
        <fullName evidence="1">Uncharacterized protein</fullName>
    </submittedName>
</protein>
<comment type="caution">
    <text evidence="1">The sequence shown here is derived from an EMBL/GenBank/DDBJ whole genome shotgun (WGS) entry which is preliminary data.</text>
</comment>
<organism evidence="1 2">
    <name type="scientific">Orbilia brochopaga</name>
    <dbReference type="NCBI Taxonomy" id="3140254"/>
    <lineage>
        <taxon>Eukaryota</taxon>
        <taxon>Fungi</taxon>
        <taxon>Dikarya</taxon>
        <taxon>Ascomycota</taxon>
        <taxon>Pezizomycotina</taxon>
        <taxon>Orbiliomycetes</taxon>
        <taxon>Orbiliales</taxon>
        <taxon>Orbiliaceae</taxon>
        <taxon>Orbilia</taxon>
    </lineage>
</organism>
<dbReference type="EMBL" id="JAVHNQ010000001">
    <property type="protein sequence ID" value="KAK6358938.1"/>
    <property type="molecule type" value="Genomic_DNA"/>
</dbReference>
<reference evidence="1 2" key="1">
    <citation type="submission" date="2019-10" db="EMBL/GenBank/DDBJ databases">
        <authorList>
            <person name="Palmer J.M."/>
        </authorList>
    </citation>
    <scope>NUCLEOTIDE SEQUENCE [LARGE SCALE GENOMIC DNA]</scope>
    <source>
        <strain evidence="1 2">TWF696</strain>
    </source>
</reference>
<dbReference type="Proteomes" id="UP001375240">
    <property type="component" value="Unassembled WGS sequence"/>
</dbReference>
<accession>A0AAV9VD26</accession>
<evidence type="ECO:0000313" key="2">
    <source>
        <dbReference type="Proteomes" id="UP001375240"/>
    </source>
</evidence>
<keyword evidence="2" id="KW-1185">Reference proteome</keyword>
<gene>
    <name evidence="1" type="ORF">TWF696_000112</name>
</gene>
<sequence>MCPRANNPGLKRYFDVDMMSDLLELQDVMSEESLRNPDIFDADGDICLFVMKKGSASGLTVGRANGIFSYVREYFCNNTHHTSKEWAILNYGCDSRNVCEDNAFFESSDSGFIIIDRNGRIGGLLTGAAGKSA</sequence>
<name>A0AAV9VD26_9PEZI</name>
<dbReference type="AlphaFoldDB" id="A0AAV9VD26"/>